<evidence type="ECO:0000256" key="5">
    <source>
        <dbReference type="ARBA" id="ARBA00023235"/>
    </source>
</evidence>
<evidence type="ECO:0000256" key="1">
    <source>
        <dbReference type="ARBA" id="ARBA00004826"/>
    </source>
</evidence>
<dbReference type="InterPro" id="IPR015797">
    <property type="entry name" value="NUDIX_hydrolase-like_dom_sf"/>
</dbReference>
<evidence type="ECO:0000313" key="8">
    <source>
        <dbReference type="EMBL" id="WUR03720.1"/>
    </source>
</evidence>
<dbReference type="Gene3D" id="3.90.79.10">
    <property type="entry name" value="Nucleoside Triphosphate Pyrophosphohydrolase"/>
    <property type="match status" value="1"/>
</dbReference>
<dbReference type="AlphaFoldDB" id="A0AAX4JCN4"/>
<comment type="pathway">
    <text evidence="1">Isoprenoid biosynthesis; dimethylallyl diphosphate biosynthesis; dimethylallyl diphosphate from isopentenyl diphosphate: step 1/1.</text>
</comment>
<name>A0AAX4JCN4_9MICR</name>
<keyword evidence="5 8" id="KW-0413">Isomerase</keyword>
<dbReference type="PANTHER" id="PTHR10885">
    <property type="entry name" value="ISOPENTENYL-DIPHOSPHATE DELTA-ISOMERASE"/>
    <property type="match status" value="1"/>
</dbReference>
<dbReference type="RefSeq" id="XP_065329865.1">
    <property type="nucleotide sequence ID" value="XM_065473793.1"/>
</dbReference>
<evidence type="ECO:0000256" key="3">
    <source>
        <dbReference type="ARBA" id="ARBA00012057"/>
    </source>
</evidence>
<dbReference type="PROSITE" id="PS51462">
    <property type="entry name" value="NUDIX"/>
    <property type="match status" value="1"/>
</dbReference>
<keyword evidence="9" id="KW-1185">Reference proteome</keyword>
<dbReference type="PIRSF" id="PIRSF018427">
    <property type="entry name" value="Isopntndiph_ism"/>
    <property type="match status" value="1"/>
</dbReference>
<dbReference type="InterPro" id="IPR011876">
    <property type="entry name" value="IsopentenylPP_isomerase_typ1"/>
</dbReference>
<dbReference type="InterPro" id="IPR000086">
    <property type="entry name" value="NUDIX_hydrolase_dom"/>
</dbReference>
<dbReference type="GeneID" id="90541538"/>
<dbReference type="Proteomes" id="UP001334084">
    <property type="component" value="Chromosome 6"/>
</dbReference>
<dbReference type="KEGG" id="vnx:VNE69_06041"/>
<reference evidence="8" key="1">
    <citation type="journal article" date="2024" name="BMC Genomics">
        <title>Functional annotation of a divergent genome using sequence and structure-based similarity.</title>
        <authorList>
            <person name="Svedberg D."/>
            <person name="Winiger R.R."/>
            <person name="Berg A."/>
            <person name="Sharma H."/>
            <person name="Tellgren-Roth C."/>
            <person name="Debrunner-Vossbrinck B.A."/>
            <person name="Vossbrinck C.R."/>
            <person name="Barandun J."/>
        </authorList>
    </citation>
    <scope>NUCLEOTIDE SEQUENCE</scope>
    <source>
        <strain evidence="8">Illinois isolate</strain>
    </source>
</reference>
<evidence type="ECO:0000313" key="9">
    <source>
        <dbReference type="Proteomes" id="UP001334084"/>
    </source>
</evidence>
<evidence type="ECO:0000256" key="6">
    <source>
        <dbReference type="ARBA" id="ARBA00029294"/>
    </source>
</evidence>
<evidence type="ECO:0000259" key="7">
    <source>
        <dbReference type="PROSITE" id="PS51462"/>
    </source>
</evidence>
<dbReference type="PANTHER" id="PTHR10885:SF0">
    <property type="entry name" value="ISOPENTENYL-DIPHOSPHATE DELTA-ISOMERASE"/>
    <property type="match status" value="1"/>
</dbReference>
<evidence type="ECO:0000256" key="4">
    <source>
        <dbReference type="ARBA" id="ARBA00023229"/>
    </source>
</evidence>
<gene>
    <name evidence="8" type="ORF">VNE69_06041</name>
</gene>
<proteinExistence type="inferred from homology"/>
<evidence type="ECO:0000256" key="2">
    <source>
        <dbReference type="ARBA" id="ARBA00007579"/>
    </source>
</evidence>
<keyword evidence="4" id="KW-0414">Isoprene biosynthesis</keyword>
<organism evidence="8 9">
    <name type="scientific">Vairimorpha necatrix</name>
    <dbReference type="NCBI Taxonomy" id="6039"/>
    <lineage>
        <taxon>Eukaryota</taxon>
        <taxon>Fungi</taxon>
        <taxon>Fungi incertae sedis</taxon>
        <taxon>Microsporidia</taxon>
        <taxon>Nosematidae</taxon>
        <taxon>Vairimorpha</taxon>
    </lineage>
</organism>
<dbReference type="EMBL" id="CP142731">
    <property type="protein sequence ID" value="WUR03720.1"/>
    <property type="molecule type" value="Genomic_DNA"/>
</dbReference>
<dbReference type="GO" id="GO:0004452">
    <property type="term" value="F:isopentenyl-diphosphate delta-isomerase activity"/>
    <property type="evidence" value="ECO:0007669"/>
    <property type="project" value="UniProtKB-EC"/>
</dbReference>
<accession>A0AAX4JCN4</accession>
<feature type="domain" description="Nudix hydrolase" evidence="7">
    <location>
        <begin position="33"/>
        <end position="211"/>
    </location>
</feature>
<dbReference type="GO" id="GO:0009240">
    <property type="term" value="P:isopentenyl diphosphate biosynthetic process"/>
    <property type="evidence" value="ECO:0007669"/>
    <property type="project" value="TreeGrafter"/>
</dbReference>
<protein>
    <recommendedName>
        <fullName evidence="3">isopentenyl-diphosphate Delta-isomerase</fullName>
        <ecNumber evidence="3">5.3.3.2</ecNumber>
    </recommendedName>
</protein>
<comment type="catalytic activity">
    <reaction evidence="6">
        <text>isopentenyl diphosphate = dimethylallyl diphosphate</text>
        <dbReference type="Rhea" id="RHEA:23284"/>
        <dbReference type="ChEBI" id="CHEBI:57623"/>
        <dbReference type="ChEBI" id="CHEBI:128769"/>
        <dbReference type="EC" id="5.3.3.2"/>
    </reaction>
    <physiologicalReaction direction="left-to-right" evidence="6">
        <dbReference type="Rhea" id="RHEA:23285"/>
    </physiologicalReaction>
</comment>
<dbReference type="CDD" id="cd02885">
    <property type="entry name" value="NUDIX_IPP_Isomerase"/>
    <property type="match status" value="1"/>
</dbReference>
<dbReference type="EC" id="5.3.3.2" evidence="3"/>
<dbReference type="SUPFAM" id="SSF55811">
    <property type="entry name" value="Nudix"/>
    <property type="match status" value="1"/>
</dbReference>
<comment type="similarity">
    <text evidence="2">Belongs to the IPP isomerase type 1 family.</text>
</comment>
<sequence length="220" mass="26019">MDNYNKDLIVVDEHDNIVGTIKALTGHYKTHLSLHRAFSLFLVDDNNKLLIQQRSSSKLVFPNKWANSVCSHPFLNALSFSDPIQDAKNHLIKRMDYELGLTGIKEEELQFIGRLLYKATDTEYYGHLLDGEPKAQEYKEFPIVENIEMEKKSENFFEWEVDYIFVCKKQVGVKMNKEEVQDIKMVDRNEYEEMRKEKKITKWTELIVEKTKIFDILEKM</sequence>
<dbReference type="GO" id="GO:0005737">
    <property type="term" value="C:cytoplasm"/>
    <property type="evidence" value="ECO:0007669"/>
    <property type="project" value="TreeGrafter"/>
</dbReference>